<evidence type="ECO:0000313" key="2">
    <source>
        <dbReference type="Proteomes" id="UP000050761"/>
    </source>
</evidence>
<accession>A0A183F9C8</accession>
<dbReference type="EMBL" id="UZAH01004886">
    <property type="protein sequence ID" value="VDO28172.1"/>
    <property type="molecule type" value="Genomic_DNA"/>
</dbReference>
<accession>A0A3P7XFT1</accession>
<name>A0A183F9C8_HELPZ</name>
<dbReference type="AlphaFoldDB" id="A0A183F9C8"/>
<keyword evidence="2" id="KW-1185">Reference proteome</keyword>
<gene>
    <name evidence="1" type="ORF">HPBE_LOCUS2771</name>
</gene>
<evidence type="ECO:0000313" key="1">
    <source>
        <dbReference type="EMBL" id="VDO28172.1"/>
    </source>
</evidence>
<proteinExistence type="predicted"/>
<evidence type="ECO:0000313" key="3">
    <source>
        <dbReference type="WBParaSite" id="HPBE_0000277001-mRNA-1"/>
    </source>
</evidence>
<reference evidence="3" key="2">
    <citation type="submission" date="2019-09" db="UniProtKB">
        <authorList>
            <consortium name="WormBaseParasite"/>
        </authorList>
    </citation>
    <scope>IDENTIFICATION</scope>
</reference>
<dbReference type="OrthoDB" id="5873076at2759"/>
<dbReference type="Proteomes" id="UP000050761">
    <property type="component" value="Unassembled WGS sequence"/>
</dbReference>
<reference evidence="1 2" key="1">
    <citation type="submission" date="2018-11" db="EMBL/GenBank/DDBJ databases">
        <authorList>
            <consortium name="Pathogen Informatics"/>
        </authorList>
    </citation>
    <scope>NUCLEOTIDE SEQUENCE [LARGE SCALE GENOMIC DNA]</scope>
</reference>
<sequence length="134" mass="15551">MQVNLVASAVAWVPKPRENKYVQDLSLFRFLLRITEPPNSIRQYAVGANGGNCRDDKLKNLPHIVEGTLLDCAEDMLGYRREELKYGAFFDKSTPRFFMSLEDNDDERCTTFEHLLLERSMLRKQLLKALQRAL</sequence>
<dbReference type="WBParaSite" id="HPBE_0000277001-mRNA-1">
    <property type="protein sequence ID" value="HPBE_0000277001-mRNA-1"/>
    <property type="gene ID" value="HPBE_0000277001"/>
</dbReference>
<protein>
    <submittedName>
        <fullName evidence="3">Ras-GEF domain-containing protein</fullName>
    </submittedName>
</protein>
<organism evidence="2 3">
    <name type="scientific">Heligmosomoides polygyrus</name>
    <name type="common">Parasitic roundworm</name>
    <dbReference type="NCBI Taxonomy" id="6339"/>
    <lineage>
        <taxon>Eukaryota</taxon>
        <taxon>Metazoa</taxon>
        <taxon>Ecdysozoa</taxon>
        <taxon>Nematoda</taxon>
        <taxon>Chromadorea</taxon>
        <taxon>Rhabditida</taxon>
        <taxon>Rhabditina</taxon>
        <taxon>Rhabditomorpha</taxon>
        <taxon>Strongyloidea</taxon>
        <taxon>Heligmosomidae</taxon>
        <taxon>Heligmosomoides</taxon>
    </lineage>
</organism>